<name>A0A096A7M4_9CORY</name>
<dbReference type="AlphaFoldDB" id="A0A096A7M4"/>
<dbReference type="Gene3D" id="1.10.12.10">
    <property type="entry name" value="Lyase 2-enoyl-coa Hydratase, Chain A, domain 2"/>
    <property type="match status" value="1"/>
</dbReference>
<dbReference type="GO" id="GO:0018812">
    <property type="term" value="F:3-hydroxyacyl-CoA dehydratase activity"/>
    <property type="evidence" value="ECO:0007669"/>
    <property type="project" value="RHEA"/>
</dbReference>
<evidence type="ECO:0000256" key="5">
    <source>
        <dbReference type="ARBA" id="ARBA00023717"/>
    </source>
</evidence>
<keyword evidence="8" id="KW-0456">Lyase</keyword>
<sequence>MPIDYRTDAGVAFITLDEPAKRNALSPEMIGEVSDHLAAAVADPHVRSVIIDHAGSTFCSGADLGSAKASGVEAAAGNFLGLLRSIVAAPKPVIAMVDGHVRAGGMGLLSACDVAFVSPSSTFGAPEPRIGVAPALIALTVLPRLGSRAAARHLLSGDVFDAAEAVGIGLVTEVADDPAAAAAAYAADLLACSPQGLAETKALLNHAILEAFDQRGSELAATSSRLFASSEAKEGMAAFLSRRRPAWAEPTDSPRSPDDD</sequence>
<dbReference type="NCBIfam" id="NF005879">
    <property type="entry name" value="PRK07827.1"/>
    <property type="match status" value="1"/>
</dbReference>
<dbReference type="InterPro" id="IPR051683">
    <property type="entry name" value="Enoyl-CoA_Hydratase/Isomerase"/>
</dbReference>
<dbReference type="EMBL" id="JRNE01000048">
    <property type="protein sequence ID" value="KGF16854.1"/>
    <property type="molecule type" value="Genomic_DNA"/>
</dbReference>
<dbReference type="InterPro" id="IPR029045">
    <property type="entry name" value="ClpP/crotonase-like_dom_sf"/>
</dbReference>
<comment type="catalytic activity">
    <reaction evidence="5">
        <text>a 4-saturated-(3S)-3-hydroxyacyl-CoA = a (3E)-enoyl-CoA + H2O</text>
        <dbReference type="Rhea" id="RHEA:20724"/>
        <dbReference type="ChEBI" id="CHEBI:15377"/>
        <dbReference type="ChEBI" id="CHEBI:58521"/>
        <dbReference type="ChEBI" id="CHEBI:137480"/>
        <dbReference type="EC" id="4.2.1.17"/>
    </reaction>
</comment>
<dbReference type="PROSITE" id="PS00166">
    <property type="entry name" value="ENOYL_COA_HYDRATASE"/>
    <property type="match status" value="1"/>
</dbReference>
<dbReference type="PANTHER" id="PTHR42964:SF1">
    <property type="entry name" value="POLYKETIDE BIOSYNTHESIS ENOYL-COA HYDRATASE PKSH-RELATED"/>
    <property type="match status" value="1"/>
</dbReference>
<dbReference type="eggNOG" id="COG1024">
    <property type="taxonomic scope" value="Bacteria"/>
</dbReference>
<dbReference type="InterPro" id="IPR001753">
    <property type="entry name" value="Enoyl-CoA_hydra/iso"/>
</dbReference>
<keyword evidence="3" id="KW-0276">Fatty acid metabolism</keyword>
<accession>A0A096A7M4</accession>
<evidence type="ECO:0000256" key="1">
    <source>
        <dbReference type="ARBA" id="ARBA00002994"/>
    </source>
</evidence>
<dbReference type="PANTHER" id="PTHR42964">
    <property type="entry name" value="ENOYL-COA HYDRATASE"/>
    <property type="match status" value="1"/>
</dbReference>
<keyword evidence="3" id="KW-0443">Lipid metabolism</keyword>
<dbReference type="EC" id="4.2.1.17" evidence="8"/>
<dbReference type="CDD" id="cd06558">
    <property type="entry name" value="crotonase-like"/>
    <property type="match status" value="1"/>
</dbReference>
<reference evidence="8 9" key="1">
    <citation type="submission" date="2014-07" db="EMBL/GenBank/DDBJ databases">
        <authorList>
            <person name="McCorrison J."/>
            <person name="Sanka R."/>
            <person name="Torralba M."/>
            <person name="Gillis M."/>
            <person name="Haft D.H."/>
            <person name="Methe B."/>
            <person name="Sutton G."/>
            <person name="Nelson K.E."/>
        </authorList>
    </citation>
    <scope>NUCLEOTIDE SEQUENCE [LARGE SCALE GENOMIC DNA]</scope>
    <source>
        <strain evidence="8 9">DNF00450</strain>
    </source>
</reference>
<comment type="catalytic activity">
    <reaction evidence="4">
        <text>a (3S)-3-hydroxyacyl-CoA = a (2E)-enoyl-CoA + H2O</text>
        <dbReference type="Rhea" id="RHEA:16105"/>
        <dbReference type="ChEBI" id="CHEBI:15377"/>
        <dbReference type="ChEBI" id="CHEBI:57318"/>
        <dbReference type="ChEBI" id="CHEBI:58856"/>
        <dbReference type="EC" id="4.2.1.17"/>
    </reaction>
</comment>
<dbReference type="GO" id="GO:0006631">
    <property type="term" value="P:fatty acid metabolic process"/>
    <property type="evidence" value="ECO:0007669"/>
    <property type="project" value="UniProtKB-KW"/>
</dbReference>
<protein>
    <submittedName>
        <fullName evidence="8">Enoyl-CoA hydratase</fullName>
        <ecNumber evidence="8">4.2.1.17</ecNumber>
    </submittedName>
</protein>
<comment type="caution">
    <text evidence="8">The sequence shown here is derived from an EMBL/GenBank/DDBJ whole genome shotgun (WGS) entry which is preliminary data.</text>
</comment>
<dbReference type="SUPFAM" id="SSF52096">
    <property type="entry name" value="ClpP/crotonase"/>
    <property type="match status" value="1"/>
</dbReference>
<comment type="function">
    <text evidence="1">Could possibly oxidize fatty acids using specific components.</text>
</comment>
<evidence type="ECO:0000313" key="9">
    <source>
        <dbReference type="Proteomes" id="UP000029548"/>
    </source>
</evidence>
<gene>
    <name evidence="8" type="ORF">HMPREF1650_06570</name>
</gene>
<dbReference type="Proteomes" id="UP000029548">
    <property type="component" value="Unassembled WGS sequence"/>
</dbReference>
<dbReference type="RefSeq" id="WP_035122046.1">
    <property type="nucleotide sequence ID" value="NZ_JRNE01000048.1"/>
</dbReference>
<evidence type="ECO:0000256" key="7">
    <source>
        <dbReference type="SAM" id="MobiDB-lite"/>
    </source>
</evidence>
<evidence type="ECO:0000256" key="4">
    <source>
        <dbReference type="ARBA" id="ARBA00023709"/>
    </source>
</evidence>
<dbReference type="Pfam" id="PF00378">
    <property type="entry name" value="ECH_1"/>
    <property type="match status" value="1"/>
</dbReference>
<dbReference type="InterPro" id="IPR014748">
    <property type="entry name" value="Enoyl-CoA_hydra_C"/>
</dbReference>
<evidence type="ECO:0000256" key="3">
    <source>
        <dbReference type="ARBA" id="ARBA00022832"/>
    </source>
</evidence>
<comment type="similarity">
    <text evidence="2 6">Belongs to the enoyl-CoA hydratase/isomerase family.</text>
</comment>
<proteinExistence type="inferred from homology"/>
<dbReference type="Gene3D" id="3.90.226.10">
    <property type="entry name" value="2-enoyl-CoA Hydratase, Chain A, domain 1"/>
    <property type="match status" value="1"/>
</dbReference>
<evidence type="ECO:0000313" key="8">
    <source>
        <dbReference type="EMBL" id="KGF16854.1"/>
    </source>
</evidence>
<dbReference type="InterPro" id="IPR018376">
    <property type="entry name" value="Enoyl-CoA_hyd/isom_CS"/>
</dbReference>
<evidence type="ECO:0000256" key="2">
    <source>
        <dbReference type="ARBA" id="ARBA00005254"/>
    </source>
</evidence>
<feature type="region of interest" description="Disordered" evidence="7">
    <location>
        <begin position="241"/>
        <end position="260"/>
    </location>
</feature>
<organism evidence="8 9">
    <name type="scientific">Corynebacterium freneyi DNF00450</name>
    <dbReference type="NCBI Taxonomy" id="1287475"/>
    <lineage>
        <taxon>Bacteria</taxon>
        <taxon>Bacillati</taxon>
        <taxon>Actinomycetota</taxon>
        <taxon>Actinomycetes</taxon>
        <taxon>Mycobacteriales</taxon>
        <taxon>Corynebacteriaceae</taxon>
        <taxon>Corynebacterium</taxon>
    </lineage>
</organism>
<evidence type="ECO:0000256" key="6">
    <source>
        <dbReference type="RuleBase" id="RU003707"/>
    </source>
</evidence>